<dbReference type="AlphaFoldDB" id="C1MX00"/>
<evidence type="ECO:0000256" key="3">
    <source>
        <dbReference type="SAM" id="MobiDB-lite"/>
    </source>
</evidence>
<dbReference type="GO" id="GO:0008757">
    <property type="term" value="F:S-adenosylmethionine-dependent methyltransferase activity"/>
    <property type="evidence" value="ECO:0007669"/>
    <property type="project" value="InterPro"/>
</dbReference>
<organism evidence="6">
    <name type="scientific">Micromonas pusilla (strain CCMP1545)</name>
    <name type="common">Picoplanktonic green alga</name>
    <dbReference type="NCBI Taxonomy" id="564608"/>
    <lineage>
        <taxon>Eukaryota</taxon>
        <taxon>Viridiplantae</taxon>
        <taxon>Chlorophyta</taxon>
        <taxon>Mamiellophyceae</taxon>
        <taxon>Mamiellales</taxon>
        <taxon>Mamiellaceae</taxon>
        <taxon>Micromonas</taxon>
    </lineage>
</organism>
<dbReference type="GO" id="GO:0032259">
    <property type="term" value="P:methylation"/>
    <property type="evidence" value="ECO:0007669"/>
    <property type="project" value="UniProtKB-KW"/>
</dbReference>
<keyword evidence="1" id="KW-0489">Methyltransferase</keyword>
<dbReference type="InterPro" id="IPR013216">
    <property type="entry name" value="Methyltransf_11"/>
</dbReference>
<feature type="region of interest" description="Disordered" evidence="3">
    <location>
        <begin position="312"/>
        <end position="342"/>
    </location>
</feature>
<accession>C1MX00</accession>
<evidence type="ECO:0000256" key="2">
    <source>
        <dbReference type="ARBA" id="ARBA00022679"/>
    </source>
</evidence>
<dbReference type="STRING" id="564608.C1MX00"/>
<evidence type="ECO:0000256" key="1">
    <source>
        <dbReference type="ARBA" id="ARBA00022603"/>
    </source>
</evidence>
<dbReference type="OrthoDB" id="16816at2759"/>
<dbReference type="eggNOG" id="KOG2940">
    <property type="taxonomic scope" value="Eukaryota"/>
</dbReference>
<dbReference type="PANTHER" id="PTHR13090:SF1">
    <property type="entry name" value="ARGININE-HYDROXYLASE NDUFAF5, MITOCHONDRIAL"/>
    <property type="match status" value="1"/>
</dbReference>
<evidence type="ECO:0000313" key="5">
    <source>
        <dbReference type="EMBL" id="EEH55961.1"/>
    </source>
</evidence>
<dbReference type="SUPFAM" id="SSF53335">
    <property type="entry name" value="S-adenosyl-L-methionine-dependent methyltransferases"/>
    <property type="match status" value="1"/>
</dbReference>
<dbReference type="GeneID" id="9685447"/>
<dbReference type="GO" id="GO:0005739">
    <property type="term" value="C:mitochondrion"/>
    <property type="evidence" value="ECO:0007669"/>
    <property type="project" value="TreeGrafter"/>
</dbReference>
<dbReference type="PANTHER" id="PTHR13090">
    <property type="entry name" value="ARGININE-HYDROXYLASE NDUFAF5, MITOCHONDRIAL"/>
    <property type="match status" value="1"/>
</dbReference>
<proteinExistence type="predicted"/>
<dbReference type="Pfam" id="PF08241">
    <property type="entry name" value="Methyltransf_11"/>
    <property type="match status" value="1"/>
</dbReference>
<feature type="domain" description="Methyltransferase type 11" evidence="4">
    <location>
        <begin position="131"/>
        <end position="177"/>
    </location>
</feature>
<keyword evidence="2" id="KW-0808">Transferase</keyword>
<dbReference type="EMBL" id="GG663741">
    <property type="protein sequence ID" value="EEH55961.1"/>
    <property type="molecule type" value="Genomic_DNA"/>
</dbReference>
<evidence type="ECO:0000259" key="4">
    <source>
        <dbReference type="Pfam" id="PF08241"/>
    </source>
</evidence>
<dbReference type="GO" id="GO:0032981">
    <property type="term" value="P:mitochondrial respiratory chain complex I assembly"/>
    <property type="evidence" value="ECO:0007669"/>
    <property type="project" value="TreeGrafter"/>
</dbReference>
<dbReference type="RefSeq" id="XP_003060009.1">
    <property type="nucleotide sequence ID" value="XM_003059963.1"/>
</dbReference>
<keyword evidence="6" id="KW-1185">Reference proteome</keyword>
<dbReference type="InterPro" id="IPR029063">
    <property type="entry name" value="SAM-dependent_MTases_sf"/>
</dbReference>
<dbReference type="KEGG" id="mpp:MICPUCDRAFT_44473"/>
<sequence>MFVFDRAVVAAHRDRAAYARATHPSNDPTDPLLEEIARRTLDRLADVKRAFPRVLVLGGASDAVVGLLMRERADVETVVVTDVSMDMLKFTRARAAASFPAAGDGDGDGDDDERDEPAGGSLPSQTLLNKEGNPECLPIKPNSVDVVVAACGLHWANDLPGAMTRARETLTPDGLFLASVFGGETMREMRIACAVGELEREGGVSQRVSPLARVRDCGNLLTRAGMTLPAVDVDTLTMRYPNVMKLIDHVRFMGEGNASASRRPGPVRRGTAAAVAAAYATMFPAVENESDLEKAGVEATFQVLYMTGWSPGEGQQVASERGSAGVSLSQLEQELEKVPEPP</sequence>
<gene>
    <name evidence="5" type="ORF">MICPUCDRAFT_44473</name>
</gene>
<dbReference type="InterPro" id="IPR050602">
    <property type="entry name" value="Malonyl-ACP_OMT"/>
</dbReference>
<dbReference type="Proteomes" id="UP000001876">
    <property type="component" value="Unassembled WGS sequence"/>
</dbReference>
<dbReference type="Gene3D" id="3.40.50.150">
    <property type="entry name" value="Vaccinia Virus protein VP39"/>
    <property type="match status" value="1"/>
</dbReference>
<name>C1MX00_MICPC</name>
<reference evidence="5 6" key="1">
    <citation type="journal article" date="2009" name="Science">
        <title>Green evolution and dynamic adaptations revealed by genomes of the marine picoeukaryotes Micromonas.</title>
        <authorList>
            <person name="Worden A.Z."/>
            <person name="Lee J.H."/>
            <person name="Mock T."/>
            <person name="Rouze P."/>
            <person name="Simmons M.P."/>
            <person name="Aerts A.L."/>
            <person name="Allen A.E."/>
            <person name="Cuvelier M.L."/>
            <person name="Derelle E."/>
            <person name="Everett M.V."/>
            <person name="Foulon E."/>
            <person name="Grimwood J."/>
            <person name="Gundlach H."/>
            <person name="Henrissat B."/>
            <person name="Napoli C."/>
            <person name="McDonald S.M."/>
            <person name="Parker M.S."/>
            <person name="Rombauts S."/>
            <person name="Salamov A."/>
            <person name="Von Dassow P."/>
            <person name="Badger J.H."/>
            <person name="Coutinho P.M."/>
            <person name="Demir E."/>
            <person name="Dubchak I."/>
            <person name="Gentemann C."/>
            <person name="Eikrem W."/>
            <person name="Gready J.E."/>
            <person name="John U."/>
            <person name="Lanier W."/>
            <person name="Lindquist E.A."/>
            <person name="Lucas S."/>
            <person name="Mayer K.F."/>
            <person name="Moreau H."/>
            <person name="Not F."/>
            <person name="Otillar R."/>
            <person name="Panaud O."/>
            <person name="Pangilinan J."/>
            <person name="Paulsen I."/>
            <person name="Piegu B."/>
            <person name="Poliakov A."/>
            <person name="Robbens S."/>
            <person name="Schmutz J."/>
            <person name="Toulza E."/>
            <person name="Wyss T."/>
            <person name="Zelensky A."/>
            <person name="Zhou K."/>
            <person name="Armbrust E.V."/>
            <person name="Bhattacharya D."/>
            <person name="Goodenough U.W."/>
            <person name="Van de Peer Y."/>
            <person name="Grigoriev I.V."/>
        </authorList>
    </citation>
    <scope>NUCLEOTIDE SEQUENCE [LARGE SCALE GENOMIC DNA]</scope>
    <source>
        <strain evidence="5 6">CCMP1545</strain>
    </source>
</reference>
<dbReference type="OMA" id="YEVVYGH"/>
<protein>
    <submittedName>
        <fullName evidence="5">Predicted protein</fullName>
    </submittedName>
</protein>
<feature type="region of interest" description="Disordered" evidence="3">
    <location>
        <begin position="99"/>
        <end position="134"/>
    </location>
</feature>
<feature type="compositionally biased region" description="Acidic residues" evidence="3">
    <location>
        <begin position="105"/>
        <end position="115"/>
    </location>
</feature>
<evidence type="ECO:0000313" key="6">
    <source>
        <dbReference type="Proteomes" id="UP000001876"/>
    </source>
</evidence>